<sequence length="456" mass="52509">DLVICNKILQEEALQQNKALDAHWAHIIIHGILHLLGYDHEINKKIFILSVYLALYPAIFAVILQYFCSYINFTRFLIGAPSIWTFTEFLRSKIFSGFPWLELGYSQIDGPLKGVAPIFGVSGISYIILIISGLFAFSWTKKIFFPSILGITILICLYPLSFIKWYTFDLKYIKVALIQGNVPQYLSFDNNQINLILEKYIQITNPFLEKSQIIIWPESAIPCYDKSCDNFLFKLDRKLKSKHSTLITGITNGYELGYHNSIIVLGYNQSYHYNLLHQYNKYYLVPFGETLPVKNFFQPILNKFGIFIFSLKKGKYLQPQLKILDLNITPSICYEIIFGERLRNNIQSNTNLLLTISNDIWFGDTIGPWQHFQMARMRALETGKTLLRSSNNGITAIINPDGTIKSKLPQFTCDVLFETVSSSHGNTPYVTFGCIPLWGVVIIFFLFTMNNKFKFI</sequence>
<dbReference type="InterPro" id="IPR020549">
    <property type="entry name" value="YbeY_CS"/>
</dbReference>
<dbReference type="AlphaFoldDB" id="A0A1B0C493"/>
<keyword evidence="7" id="KW-0540">Nuclease</keyword>
<dbReference type="CDD" id="cd07571">
    <property type="entry name" value="ALP_N-acyl_transferase"/>
    <property type="match status" value="1"/>
</dbReference>
<dbReference type="InterPro" id="IPR002036">
    <property type="entry name" value="YbeY"/>
</dbReference>
<evidence type="ECO:0000256" key="15">
    <source>
        <dbReference type="SAM" id="Phobius"/>
    </source>
</evidence>
<dbReference type="InterPro" id="IPR045378">
    <property type="entry name" value="LNT_N"/>
</dbReference>
<dbReference type="PROSITE" id="PS01306">
    <property type="entry name" value="UPF0054"/>
    <property type="match status" value="1"/>
</dbReference>
<keyword evidence="9" id="KW-0255">Endonuclease</keyword>
<evidence type="ECO:0000256" key="11">
    <source>
        <dbReference type="ARBA" id="ARBA00022833"/>
    </source>
</evidence>
<feature type="transmembrane region" description="Helical" evidence="15">
    <location>
        <begin position="115"/>
        <end position="137"/>
    </location>
</feature>
<proteinExistence type="inferred from homology"/>
<keyword evidence="14" id="KW-0012">Acyltransferase</keyword>
<feature type="transmembrane region" description="Helical" evidence="15">
    <location>
        <begin position="429"/>
        <end position="447"/>
    </location>
</feature>
<dbReference type="InterPro" id="IPR036526">
    <property type="entry name" value="C-N_Hydrolase_sf"/>
</dbReference>
<feature type="transmembrane region" description="Helical" evidence="15">
    <location>
        <begin position="46"/>
        <end position="67"/>
    </location>
</feature>
<comment type="cofactor">
    <cofactor evidence="1">
        <name>Zn(2+)</name>
        <dbReference type="ChEBI" id="CHEBI:29105"/>
    </cofactor>
</comment>
<evidence type="ECO:0000256" key="5">
    <source>
        <dbReference type="ARBA" id="ARBA00022679"/>
    </source>
</evidence>
<feature type="transmembrane region" description="Helical" evidence="15">
    <location>
        <begin position="144"/>
        <end position="166"/>
    </location>
</feature>
<evidence type="ECO:0000256" key="12">
    <source>
        <dbReference type="ARBA" id="ARBA00022989"/>
    </source>
</evidence>
<evidence type="ECO:0000256" key="4">
    <source>
        <dbReference type="ARBA" id="ARBA00022475"/>
    </source>
</evidence>
<keyword evidence="18" id="KW-1185">Reference proteome</keyword>
<reference evidence="18" key="1">
    <citation type="submission" date="2015-01" db="EMBL/GenBank/DDBJ databases">
        <authorList>
            <person name="Aksoy S."/>
            <person name="Warren W."/>
            <person name="Wilson R.K."/>
        </authorList>
    </citation>
    <scope>NUCLEOTIDE SEQUENCE [LARGE SCALE GENOMIC DNA]</scope>
    <source>
        <strain evidence="18">IAEA</strain>
    </source>
</reference>
<evidence type="ECO:0000313" key="17">
    <source>
        <dbReference type="EnsemblMetazoa" id="GPPI048674-PA"/>
    </source>
</evidence>
<dbReference type="PANTHER" id="PTHR38686">
    <property type="entry name" value="APOLIPOPROTEIN N-ACYLTRANSFERASE"/>
    <property type="match status" value="1"/>
</dbReference>
<keyword evidence="13 15" id="KW-0472">Membrane</keyword>
<dbReference type="Pfam" id="PF00795">
    <property type="entry name" value="CN_hydrolase"/>
    <property type="match status" value="1"/>
</dbReference>
<evidence type="ECO:0000256" key="7">
    <source>
        <dbReference type="ARBA" id="ARBA00022722"/>
    </source>
</evidence>
<dbReference type="SUPFAM" id="SSF55486">
    <property type="entry name" value="Metalloproteases ('zincins'), catalytic domain"/>
    <property type="match status" value="1"/>
</dbReference>
<keyword evidence="5" id="KW-0808">Transferase</keyword>
<keyword evidence="8" id="KW-0479">Metal-binding</keyword>
<dbReference type="Proteomes" id="UP000092460">
    <property type="component" value="Unassembled WGS sequence"/>
</dbReference>
<dbReference type="Pfam" id="PF20154">
    <property type="entry name" value="LNT_N"/>
    <property type="match status" value="1"/>
</dbReference>
<feature type="domain" description="CN hydrolase" evidence="16">
    <location>
        <begin position="178"/>
        <end position="422"/>
    </location>
</feature>
<evidence type="ECO:0000256" key="10">
    <source>
        <dbReference type="ARBA" id="ARBA00022801"/>
    </source>
</evidence>
<evidence type="ECO:0000259" key="16">
    <source>
        <dbReference type="PROSITE" id="PS50263"/>
    </source>
</evidence>
<dbReference type="GO" id="GO:0042158">
    <property type="term" value="P:lipoprotein biosynthetic process"/>
    <property type="evidence" value="ECO:0007669"/>
    <property type="project" value="InterPro"/>
</dbReference>
<dbReference type="Pfam" id="PF02130">
    <property type="entry name" value="YbeY"/>
    <property type="match status" value="1"/>
</dbReference>
<evidence type="ECO:0000256" key="9">
    <source>
        <dbReference type="ARBA" id="ARBA00022759"/>
    </source>
</evidence>
<dbReference type="InterPro" id="IPR023091">
    <property type="entry name" value="MetalPrtase_cat_dom_sf_prd"/>
</dbReference>
<dbReference type="GO" id="GO:0006364">
    <property type="term" value="P:rRNA processing"/>
    <property type="evidence" value="ECO:0007669"/>
    <property type="project" value="InterPro"/>
</dbReference>
<evidence type="ECO:0000256" key="8">
    <source>
        <dbReference type="ARBA" id="ARBA00022723"/>
    </source>
</evidence>
<evidence type="ECO:0000256" key="2">
    <source>
        <dbReference type="ARBA" id="ARBA00004651"/>
    </source>
</evidence>
<evidence type="ECO:0000256" key="14">
    <source>
        <dbReference type="ARBA" id="ARBA00023315"/>
    </source>
</evidence>
<dbReference type="GO" id="GO:0004222">
    <property type="term" value="F:metalloendopeptidase activity"/>
    <property type="evidence" value="ECO:0007669"/>
    <property type="project" value="InterPro"/>
</dbReference>
<dbReference type="InterPro" id="IPR003010">
    <property type="entry name" value="C-N_Hydrolase"/>
</dbReference>
<dbReference type="EMBL" id="JXJN01025299">
    <property type="status" value="NOT_ANNOTATED_CDS"/>
    <property type="molecule type" value="Genomic_DNA"/>
</dbReference>
<dbReference type="GO" id="GO:0004519">
    <property type="term" value="F:endonuclease activity"/>
    <property type="evidence" value="ECO:0007669"/>
    <property type="project" value="UniProtKB-KW"/>
</dbReference>
<keyword evidence="11" id="KW-0862">Zinc</keyword>
<dbReference type="PROSITE" id="PS50263">
    <property type="entry name" value="CN_HYDROLASE"/>
    <property type="match status" value="1"/>
</dbReference>
<protein>
    <recommendedName>
        <fullName evidence="16">CN hydrolase domain-containing protein</fullName>
    </recommendedName>
</protein>
<evidence type="ECO:0000256" key="1">
    <source>
        <dbReference type="ARBA" id="ARBA00001947"/>
    </source>
</evidence>
<dbReference type="PANTHER" id="PTHR38686:SF1">
    <property type="entry name" value="APOLIPOPROTEIN N-ACYLTRANSFERASE"/>
    <property type="match status" value="1"/>
</dbReference>
<dbReference type="Gene3D" id="3.40.390.30">
    <property type="entry name" value="Metalloproteases ('zincins'), catalytic domain"/>
    <property type="match status" value="1"/>
</dbReference>
<dbReference type="GO" id="GO:0005886">
    <property type="term" value="C:plasma membrane"/>
    <property type="evidence" value="ECO:0007669"/>
    <property type="project" value="UniProtKB-SubCell"/>
</dbReference>
<dbReference type="GO" id="GO:0046872">
    <property type="term" value="F:metal ion binding"/>
    <property type="evidence" value="ECO:0007669"/>
    <property type="project" value="UniProtKB-KW"/>
</dbReference>
<dbReference type="SUPFAM" id="SSF56317">
    <property type="entry name" value="Carbon-nitrogen hydrolase"/>
    <property type="match status" value="1"/>
</dbReference>
<dbReference type="HAMAP" id="MF_01148">
    <property type="entry name" value="Lnt"/>
    <property type="match status" value="1"/>
</dbReference>
<keyword evidence="10" id="KW-0378">Hydrolase</keyword>
<organism evidence="17 18">
    <name type="scientific">Glossina palpalis gambiensis</name>
    <dbReference type="NCBI Taxonomy" id="67801"/>
    <lineage>
        <taxon>Eukaryota</taxon>
        <taxon>Metazoa</taxon>
        <taxon>Ecdysozoa</taxon>
        <taxon>Arthropoda</taxon>
        <taxon>Hexapoda</taxon>
        <taxon>Insecta</taxon>
        <taxon>Pterygota</taxon>
        <taxon>Neoptera</taxon>
        <taxon>Endopterygota</taxon>
        <taxon>Diptera</taxon>
        <taxon>Brachycera</taxon>
        <taxon>Muscomorpha</taxon>
        <taxon>Hippoboscoidea</taxon>
        <taxon>Glossinidae</taxon>
        <taxon>Glossina</taxon>
    </lineage>
</organism>
<comment type="subcellular location">
    <subcellularLocation>
        <location evidence="2">Cell membrane</location>
        <topology evidence="2">Multi-pass membrane protein</topology>
    </subcellularLocation>
</comment>
<keyword evidence="12 15" id="KW-1133">Transmembrane helix</keyword>
<keyword evidence="6 15" id="KW-0812">Transmembrane</keyword>
<dbReference type="InterPro" id="IPR004563">
    <property type="entry name" value="Apolipo_AcylTrfase"/>
</dbReference>
<reference evidence="17" key="2">
    <citation type="submission" date="2020-05" db="UniProtKB">
        <authorList>
            <consortium name="EnsemblMetazoa"/>
        </authorList>
    </citation>
    <scope>IDENTIFICATION</scope>
    <source>
        <strain evidence="17">IAEA</strain>
    </source>
</reference>
<dbReference type="NCBIfam" id="TIGR00546">
    <property type="entry name" value="lnt"/>
    <property type="match status" value="1"/>
</dbReference>
<dbReference type="GO" id="GO:0016410">
    <property type="term" value="F:N-acyltransferase activity"/>
    <property type="evidence" value="ECO:0007669"/>
    <property type="project" value="InterPro"/>
</dbReference>
<dbReference type="EnsemblMetazoa" id="GPPI048674-RA">
    <property type="protein sequence ID" value="GPPI048674-PA"/>
    <property type="gene ID" value="GPPI048674"/>
</dbReference>
<evidence type="ECO:0000256" key="3">
    <source>
        <dbReference type="ARBA" id="ARBA00010875"/>
    </source>
</evidence>
<accession>A0A1B0C493</accession>
<dbReference type="NCBIfam" id="TIGR00043">
    <property type="entry name" value="rRNA maturation RNase YbeY"/>
    <property type="match status" value="1"/>
</dbReference>
<comment type="similarity">
    <text evidence="3">Belongs to the endoribonuclease YbeY family.</text>
</comment>
<dbReference type="Gene3D" id="3.60.110.10">
    <property type="entry name" value="Carbon-nitrogen hydrolase"/>
    <property type="match status" value="1"/>
</dbReference>
<keyword evidence="4" id="KW-1003">Cell membrane</keyword>
<evidence type="ECO:0000256" key="13">
    <source>
        <dbReference type="ARBA" id="ARBA00023136"/>
    </source>
</evidence>
<evidence type="ECO:0000256" key="6">
    <source>
        <dbReference type="ARBA" id="ARBA00022692"/>
    </source>
</evidence>
<name>A0A1B0C493_9MUSC</name>
<dbReference type="VEuPathDB" id="VectorBase:GPPI048674"/>
<evidence type="ECO:0000313" key="18">
    <source>
        <dbReference type="Proteomes" id="UP000092460"/>
    </source>
</evidence>